<dbReference type="InterPro" id="IPR009956">
    <property type="entry name" value="Post-segregation_anti-tox_CcdA"/>
</dbReference>
<proteinExistence type="predicted"/>
<reference evidence="3" key="1">
    <citation type="submission" date="2016-10" db="EMBL/GenBank/DDBJ databases">
        <authorList>
            <person name="Varghese N."/>
            <person name="Submissions S."/>
        </authorList>
    </citation>
    <scope>NUCLEOTIDE SEQUENCE [LARGE SCALE GENOMIC DNA]</scope>
    <source>
        <strain evidence="3">DSM 21424</strain>
    </source>
</reference>
<dbReference type="AlphaFoldDB" id="A0A1G7HIP3"/>
<accession>A0A1G7HIP3</accession>
<evidence type="ECO:0000313" key="3">
    <source>
        <dbReference type="Proteomes" id="UP000198922"/>
    </source>
</evidence>
<dbReference type="Proteomes" id="UP000198922">
    <property type="component" value="Unassembled WGS sequence"/>
</dbReference>
<name>A0A1G7HIP3_9RHOB</name>
<evidence type="ECO:0000256" key="1">
    <source>
        <dbReference type="ARBA" id="ARBA00022649"/>
    </source>
</evidence>
<dbReference type="EMBL" id="FNAT01000006">
    <property type="protein sequence ID" value="SDF00305.1"/>
    <property type="molecule type" value="Genomic_DNA"/>
</dbReference>
<dbReference type="Pfam" id="PF07362">
    <property type="entry name" value="CcdA"/>
    <property type="match status" value="1"/>
</dbReference>
<evidence type="ECO:0000313" key="2">
    <source>
        <dbReference type="EMBL" id="SDF00305.1"/>
    </source>
</evidence>
<keyword evidence="1" id="KW-1277">Toxin-antitoxin system</keyword>
<dbReference type="OrthoDB" id="7191115at2"/>
<organism evidence="2 3">
    <name type="scientific">Limimaricola pyoseonensis</name>
    <dbReference type="NCBI Taxonomy" id="521013"/>
    <lineage>
        <taxon>Bacteria</taxon>
        <taxon>Pseudomonadati</taxon>
        <taxon>Pseudomonadota</taxon>
        <taxon>Alphaproteobacteria</taxon>
        <taxon>Rhodobacterales</taxon>
        <taxon>Paracoccaceae</taxon>
        <taxon>Limimaricola</taxon>
    </lineage>
</organism>
<sequence length="76" mass="8503">MSATARKSTSMTLDRDLLDEARTFGINISQAAENGVLSAVRRERARRWREENAGAIADYNAMIETAGVPLARFRKF</sequence>
<keyword evidence="3" id="KW-1185">Reference proteome</keyword>
<dbReference type="RefSeq" id="WP_090113595.1">
    <property type="nucleotide sequence ID" value="NZ_FNAT01000006.1"/>
</dbReference>
<gene>
    <name evidence="2" type="ORF">SAMN04488567_3176</name>
</gene>
<protein>
    <submittedName>
        <fullName evidence="2">Antitoxin CcdA</fullName>
    </submittedName>
</protein>